<reference evidence="2 3" key="1">
    <citation type="submission" date="2019-12" db="EMBL/GenBank/DDBJ databases">
        <authorList>
            <person name="Kun Z."/>
        </authorList>
    </citation>
    <scope>NUCLEOTIDE SEQUENCE [LARGE SCALE GENOMIC DNA]</scope>
    <source>
        <strain evidence="2 3">YIM 123512</strain>
    </source>
</reference>
<feature type="signal peptide" evidence="1">
    <location>
        <begin position="1"/>
        <end position="31"/>
    </location>
</feature>
<dbReference type="AlphaFoldDB" id="A0A6L7EZD4"/>
<evidence type="ECO:0008006" key="4">
    <source>
        <dbReference type="Google" id="ProtNLM"/>
    </source>
</evidence>
<keyword evidence="3" id="KW-1185">Reference proteome</keyword>
<dbReference type="EMBL" id="WUEK01000003">
    <property type="protein sequence ID" value="MXG88992.1"/>
    <property type="molecule type" value="Genomic_DNA"/>
</dbReference>
<dbReference type="RefSeq" id="WP_160875996.1">
    <property type="nucleotide sequence ID" value="NZ_WUEK01000003.1"/>
</dbReference>
<protein>
    <recommendedName>
        <fullName evidence="4">ABC transporter substrate-binding protein</fullName>
    </recommendedName>
</protein>
<evidence type="ECO:0000256" key="1">
    <source>
        <dbReference type="SAM" id="SignalP"/>
    </source>
</evidence>
<organism evidence="2 3">
    <name type="scientific">Nocardioides flavescens</name>
    <dbReference type="NCBI Taxonomy" id="2691959"/>
    <lineage>
        <taxon>Bacteria</taxon>
        <taxon>Bacillati</taxon>
        <taxon>Actinomycetota</taxon>
        <taxon>Actinomycetes</taxon>
        <taxon>Propionibacteriales</taxon>
        <taxon>Nocardioidaceae</taxon>
        <taxon>Nocardioides</taxon>
    </lineage>
</organism>
<dbReference type="Proteomes" id="UP000473325">
    <property type="component" value="Unassembled WGS sequence"/>
</dbReference>
<gene>
    <name evidence="2" type="ORF">GRQ65_05455</name>
</gene>
<keyword evidence="1" id="KW-0732">Signal</keyword>
<sequence length="53" mass="5369">MKNVARKLAIITGTVAVSVGMLGATAGTADAAKAKPGKSIVKTVHAKDSSWPY</sequence>
<proteinExistence type="predicted"/>
<name>A0A6L7EZD4_9ACTN</name>
<evidence type="ECO:0000313" key="2">
    <source>
        <dbReference type="EMBL" id="MXG88992.1"/>
    </source>
</evidence>
<evidence type="ECO:0000313" key="3">
    <source>
        <dbReference type="Proteomes" id="UP000473325"/>
    </source>
</evidence>
<accession>A0A6L7EZD4</accession>
<comment type="caution">
    <text evidence="2">The sequence shown here is derived from an EMBL/GenBank/DDBJ whole genome shotgun (WGS) entry which is preliminary data.</text>
</comment>
<feature type="chain" id="PRO_5026913506" description="ABC transporter substrate-binding protein" evidence="1">
    <location>
        <begin position="32"/>
        <end position="53"/>
    </location>
</feature>